<evidence type="ECO:0000256" key="1">
    <source>
        <dbReference type="ARBA" id="ARBA00004305"/>
    </source>
</evidence>
<protein>
    <recommendedName>
        <fullName evidence="4">Succinate dehydrogenase assembly factor 2, mitochondrial</fullName>
        <shortName evidence="4">SDH assembly factor 2</shortName>
        <shortName evidence="4">SDHAF2</shortName>
    </recommendedName>
</protein>
<comment type="function">
    <text evidence="4">Plays an essential role in the assembly of succinate dehydrogenase (SDH), an enzyme complex (also referred to as respiratory complex II) that is a component of both the tricarboxylic acid (TCA) cycle and the mitochondrial electron transport chain, and which couples the oxidation of succinate to fumarate with the reduction of ubiquinone (coenzyme Q) to ubiquinol. Required for flavinylation (covalent attachment of FAD) of the flavoprotein subunit of the SDH catalytic dimer.</text>
</comment>
<dbReference type="InterPro" id="IPR036714">
    <property type="entry name" value="SDH_sf"/>
</dbReference>
<dbReference type="HAMAP" id="MF_03057">
    <property type="entry name" value="SDHAF2"/>
    <property type="match status" value="1"/>
</dbReference>
<dbReference type="AlphaFoldDB" id="A0A6P7SCM6"/>
<evidence type="ECO:0000256" key="4">
    <source>
        <dbReference type="HAMAP-Rule" id="MF_03057"/>
    </source>
</evidence>
<comment type="subunit">
    <text evidence="4">Interacts with the flavoprotein subunit within the SDH catalytic dimer.</text>
</comment>
<evidence type="ECO:0000313" key="6">
    <source>
        <dbReference type="RefSeq" id="XP_029636149.2"/>
    </source>
</evidence>
<dbReference type="FunFam" id="1.10.150.250:FF:000002">
    <property type="entry name" value="Succinate dehydrogenase assembly factor 2, mitochondrial"/>
    <property type="match status" value="1"/>
</dbReference>
<proteinExistence type="inferred from homology"/>
<dbReference type="Proteomes" id="UP000515154">
    <property type="component" value="Linkage group LG5"/>
</dbReference>
<dbReference type="GO" id="GO:0006099">
    <property type="term" value="P:tricarboxylic acid cycle"/>
    <property type="evidence" value="ECO:0007669"/>
    <property type="project" value="TreeGrafter"/>
</dbReference>
<comment type="similarity">
    <text evidence="4">Belongs to the SDHAF2 family.</text>
</comment>
<evidence type="ECO:0000313" key="5">
    <source>
        <dbReference type="Proteomes" id="UP000515154"/>
    </source>
</evidence>
<dbReference type="GO" id="GO:0034553">
    <property type="term" value="P:mitochondrial respiratory chain complex II assembly"/>
    <property type="evidence" value="ECO:0007669"/>
    <property type="project" value="TreeGrafter"/>
</dbReference>
<dbReference type="KEGG" id="osn:115211654"/>
<evidence type="ECO:0000256" key="3">
    <source>
        <dbReference type="ARBA" id="ARBA00023186"/>
    </source>
</evidence>
<evidence type="ECO:0000256" key="2">
    <source>
        <dbReference type="ARBA" id="ARBA00023128"/>
    </source>
</evidence>
<dbReference type="PANTHER" id="PTHR12469:SF2">
    <property type="entry name" value="SUCCINATE DEHYDROGENASE ASSEMBLY FACTOR 2, MITOCHONDRIAL"/>
    <property type="match status" value="1"/>
</dbReference>
<dbReference type="PANTHER" id="PTHR12469">
    <property type="entry name" value="PROTEIN EMI5 HOMOLOG, MITOCHONDRIAL"/>
    <property type="match status" value="1"/>
</dbReference>
<sequence>MKSLKHVRISLIGDSLSGNITISMAAMLSSSLFRNTISRRCSQCQAYVVSKCLGTSTDGSDFMSPPLPPMKEYKNETPDLRRARLLYQSRKRGMLENGLILSTFASKYLNDLNEQQLMQYDTLINEPTNDWDIYYWITGAKSPPDEFNNEIMQLLKDFVKNDERASRLKQPDL</sequence>
<dbReference type="InterPro" id="IPR028882">
    <property type="entry name" value="SDHAF2"/>
</dbReference>
<keyword evidence="2 4" id="KW-0496">Mitochondrion</keyword>
<dbReference type="Pfam" id="PF03937">
    <property type="entry name" value="Sdh5"/>
    <property type="match status" value="1"/>
</dbReference>
<dbReference type="GO" id="GO:0006121">
    <property type="term" value="P:mitochondrial electron transport, succinate to ubiquinone"/>
    <property type="evidence" value="ECO:0007669"/>
    <property type="project" value="UniProtKB-UniRule"/>
</dbReference>
<keyword evidence="3 4" id="KW-0143">Chaperone</keyword>
<accession>A0A6P7SCM6</accession>
<reference evidence="6" key="1">
    <citation type="submission" date="2025-08" db="UniProtKB">
        <authorList>
            <consortium name="RefSeq"/>
        </authorList>
    </citation>
    <scope>IDENTIFICATION</scope>
</reference>
<comment type="subcellular location">
    <subcellularLocation>
        <location evidence="1 4">Mitochondrion matrix</location>
    </subcellularLocation>
</comment>
<name>A0A6P7SCM6_9MOLL</name>
<dbReference type="InterPro" id="IPR005631">
    <property type="entry name" value="SDH"/>
</dbReference>
<organism evidence="5 6">
    <name type="scientific">Octopus sinensis</name>
    <name type="common">East Asian common octopus</name>
    <dbReference type="NCBI Taxonomy" id="2607531"/>
    <lineage>
        <taxon>Eukaryota</taxon>
        <taxon>Metazoa</taxon>
        <taxon>Spiralia</taxon>
        <taxon>Lophotrochozoa</taxon>
        <taxon>Mollusca</taxon>
        <taxon>Cephalopoda</taxon>
        <taxon>Coleoidea</taxon>
        <taxon>Octopodiformes</taxon>
        <taxon>Octopoda</taxon>
        <taxon>Incirrata</taxon>
        <taxon>Octopodidae</taxon>
        <taxon>Octopus</taxon>
    </lineage>
</organism>
<dbReference type="Gene3D" id="1.10.150.250">
    <property type="entry name" value="Flavinator of succinate dehydrogenase"/>
    <property type="match status" value="1"/>
</dbReference>
<gene>
    <name evidence="6" type="primary">LOC115211654</name>
</gene>
<keyword evidence="5" id="KW-1185">Reference proteome</keyword>
<dbReference type="RefSeq" id="XP_029636149.2">
    <property type="nucleotide sequence ID" value="XM_029780289.2"/>
</dbReference>
<dbReference type="SUPFAM" id="SSF109910">
    <property type="entry name" value="YgfY-like"/>
    <property type="match status" value="1"/>
</dbReference>
<dbReference type="GO" id="GO:0005759">
    <property type="term" value="C:mitochondrial matrix"/>
    <property type="evidence" value="ECO:0007669"/>
    <property type="project" value="UniProtKB-SubCell"/>
</dbReference>